<organism evidence="2">
    <name type="scientific">Wood duck chaphamaparvovirus</name>
    <dbReference type="NCBI Taxonomy" id="2759604"/>
    <lineage>
        <taxon>Viruses</taxon>
        <taxon>Monodnaviria</taxon>
        <taxon>Shotokuvirae</taxon>
        <taxon>Cossaviricota</taxon>
        <taxon>Quintoviricetes</taxon>
        <taxon>Piccovirales</taxon>
        <taxon>Parvoviridae</taxon>
        <taxon>Hamaparvovirinae</taxon>
        <taxon>Chaphamaparvovirus</taxon>
    </lineage>
</organism>
<dbReference type="EMBL" id="MT247813">
    <property type="protein sequence ID" value="QMI57934.1"/>
    <property type="molecule type" value="Genomic_DNA"/>
</dbReference>
<protein>
    <submittedName>
        <fullName evidence="2">Nucleoprotein</fullName>
    </submittedName>
</protein>
<dbReference type="GO" id="GO:0019013">
    <property type="term" value="C:viral nucleocapsid"/>
    <property type="evidence" value="ECO:0007669"/>
    <property type="project" value="UniProtKB-KW"/>
</dbReference>
<keyword evidence="2" id="KW-0946">Virion</keyword>
<feature type="region of interest" description="Disordered" evidence="1">
    <location>
        <begin position="82"/>
        <end position="120"/>
    </location>
</feature>
<sequence length="206" mass="23022">MMLVMLFLILDILNQAVNAVIAKSVDAGRELLAAQQVLQACRQANNPGLPGNSWMQGMRLQNQMWAADPCQAEQQAVDELMEADEGGGGDKQATQQQGGAPVPQLAHPSDPTPSLDPAIPENEFVVPEPEQGAHNQWIPLTDEQLRDLLFQALEEHPVDPMEIENILNAKKVLHMWCPWGGPWVVNLKWAFKYHPKNSKWISRWLP</sequence>
<evidence type="ECO:0000256" key="1">
    <source>
        <dbReference type="SAM" id="MobiDB-lite"/>
    </source>
</evidence>
<name>A0A7D6WTP0_9VIRU</name>
<proteinExistence type="predicted"/>
<reference evidence="2" key="1">
    <citation type="journal article" date="2020" name="Sci">
        <title>Metagenomics characterisation of avian parvoviruses and picornaviruses from Australian wild ducks.</title>
        <authorList>
            <person name="Vibin J."/>
            <person name="Chamings A."/>
            <person name="Klaassen M."/>
            <person name="Bhatta T.R."/>
            <person name="Alexandersen S."/>
        </authorList>
    </citation>
    <scope>NUCLEOTIDE SEQUENCE</scope>
    <source>
        <strain evidence="2">WDCPaV/N59/1200nt/WD08.18-AU-2018</strain>
    </source>
</reference>
<evidence type="ECO:0000313" key="2">
    <source>
        <dbReference type="EMBL" id="QMI57934.1"/>
    </source>
</evidence>
<accession>A0A7D6WTP0</accession>
<keyword evidence="2" id="KW-0543">Viral nucleoprotein</keyword>